<evidence type="ECO:0000313" key="1">
    <source>
        <dbReference type="EMBL" id="CAK7334685.1"/>
    </source>
</evidence>
<dbReference type="AlphaFoldDB" id="A0AAV1REM6"/>
<dbReference type="Proteomes" id="UP001314170">
    <property type="component" value="Unassembled WGS sequence"/>
</dbReference>
<reference evidence="1 2" key="1">
    <citation type="submission" date="2024-01" db="EMBL/GenBank/DDBJ databases">
        <authorList>
            <person name="Waweru B."/>
        </authorList>
    </citation>
    <scope>NUCLEOTIDE SEQUENCE [LARGE SCALE GENOMIC DNA]</scope>
</reference>
<name>A0AAV1REM6_9ROSI</name>
<comment type="caution">
    <text evidence="1">The sequence shown here is derived from an EMBL/GenBank/DDBJ whole genome shotgun (WGS) entry which is preliminary data.</text>
</comment>
<keyword evidence="2" id="KW-1185">Reference proteome</keyword>
<evidence type="ECO:0000313" key="2">
    <source>
        <dbReference type="Proteomes" id="UP001314170"/>
    </source>
</evidence>
<dbReference type="EMBL" id="CAWUPB010000950">
    <property type="protein sequence ID" value="CAK7334685.1"/>
    <property type="molecule type" value="Genomic_DNA"/>
</dbReference>
<sequence>MSIEALAMAGVDYADCGINLEVWEQDSSEQPPLHLVGEQNSSLEIDRRRQDMLLEEKLWKAKILEWAKAIAAMHKERIAYMSLENTLSSGLLLDGIQG</sequence>
<gene>
    <name evidence="1" type="ORF">DCAF_LOCUS10047</name>
</gene>
<proteinExistence type="predicted"/>
<organism evidence="1 2">
    <name type="scientific">Dovyalis caffra</name>
    <dbReference type="NCBI Taxonomy" id="77055"/>
    <lineage>
        <taxon>Eukaryota</taxon>
        <taxon>Viridiplantae</taxon>
        <taxon>Streptophyta</taxon>
        <taxon>Embryophyta</taxon>
        <taxon>Tracheophyta</taxon>
        <taxon>Spermatophyta</taxon>
        <taxon>Magnoliopsida</taxon>
        <taxon>eudicotyledons</taxon>
        <taxon>Gunneridae</taxon>
        <taxon>Pentapetalae</taxon>
        <taxon>rosids</taxon>
        <taxon>fabids</taxon>
        <taxon>Malpighiales</taxon>
        <taxon>Salicaceae</taxon>
        <taxon>Flacourtieae</taxon>
        <taxon>Dovyalis</taxon>
    </lineage>
</organism>
<protein>
    <submittedName>
        <fullName evidence="1">Uncharacterized protein</fullName>
    </submittedName>
</protein>
<accession>A0AAV1REM6</accession>